<dbReference type="AlphaFoldDB" id="F7NNE1"/>
<accession>F7NNE1</accession>
<keyword evidence="1" id="KW-0732">Signal</keyword>
<evidence type="ECO:0000313" key="3">
    <source>
        <dbReference type="Proteomes" id="UP000003240"/>
    </source>
</evidence>
<gene>
    <name evidence="2" type="ORF">ALO_18160</name>
</gene>
<feature type="signal peptide" evidence="1">
    <location>
        <begin position="1"/>
        <end position="18"/>
    </location>
</feature>
<dbReference type="Proteomes" id="UP000003240">
    <property type="component" value="Unassembled WGS sequence"/>
</dbReference>
<keyword evidence="3" id="KW-1185">Reference proteome</keyword>
<dbReference type="RefSeq" id="WP_004098581.1">
    <property type="nucleotide sequence ID" value="NZ_AFGF01000220.1"/>
</dbReference>
<name>F7NNE1_9FIRM</name>
<organism evidence="2 3">
    <name type="scientific">Acetonema longum DSM 6540</name>
    <dbReference type="NCBI Taxonomy" id="1009370"/>
    <lineage>
        <taxon>Bacteria</taxon>
        <taxon>Bacillati</taxon>
        <taxon>Bacillota</taxon>
        <taxon>Negativicutes</taxon>
        <taxon>Acetonemataceae</taxon>
        <taxon>Acetonema</taxon>
    </lineage>
</organism>
<dbReference type="PROSITE" id="PS51257">
    <property type="entry name" value="PROKAR_LIPOPROTEIN"/>
    <property type="match status" value="1"/>
</dbReference>
<proteinExistence type="predicted"/>
<evidence type="ECO:0000256" key="1">
    <source>
        <dbReference type="SAM" id="SignalP"/>
    </source>
</evidence>
<evidence type="ECO:0000313" key="2">
    <source>
        <dbReference type="EMBL" id="EGO62442.1"/>
    </source>
</evidence>
<protein>
    <recommendedName>
        <fullName evidence="4">Lipoprotein</fullName>
    </recommendedName>
</protein>
<sequence length="231" mass="26235">MKRILTIILAASFLLASACTKTNNIPNQGGDINRIKQSAKADLTLVNASNITNTTDVGTIGNIFFFNKNSKLQYKGTFLFDDIIKKDVKLNIKELADLRYGKLYELKIDSIEGVRNERLNLGYFYVQKDKIYRIGPTKENFSKLKTSEELPEGSVIVCQDKEIKDALNRDQAGSHHYLEVNGNRREYHSLNNKVTTGYYESFTWEKGKGLTNYRSGFGAERDSITLQLINN</sequence>
<feature type="chain" id="PRO_5039462242" description="Lipoprotein" evidence="1">
    <location>
        <begin position="19"/>
        <end position="231"/>
    </location>
</feature>
<dbReference type="eggNOG" id="ENOG502ZCKD">
    <property type="taxonomic scope" value="Bacteria"/>
</dbReference>
<dbReference type="EMBL" id="AFGF01000220">
    <property type="protein sequence ID" value="EGO62442.1"/>
    <property type="molecule type" value="Genomic_DNA"/>
</dbReference>
<evidence type="ECO:0008006" key="4">
    <source>
        <dbReference type="Google" id="ProtNLM"/>
    </source>
</evidence>
<comment type="caution">
    <text evidence="2">The sequence shown here is derived from an EMBL/GenBank/DDBJ whole genome shotgun (WGS) entry which is preliminary data.</text>
</comment>
<reference evidence="2 3" key="1">
    <citation type="journal article" date="2011" name="EMBO J.">
        <title>Structural diversity of bacterial flagellar motors.</title>
        <authorList>
            <person name="Chen S."/>
            <person name="Beeby M."/>
            <person name="Murphy G.E."/>
            <person name="Leadbetter J.R."/>
            <person name="Hendrixson D.R."/>
            <person name="Briegel A."/>
            <person name="Li Z."/>
            <person name="Shi J."/>
            <person name="Tocheva E.I."/>
            <person name="Muller A."/>
            <person name="Dobro M.J."/>
            <person name="Jensen G.J."/>
        </authorList>
    </citation>
    <scope>NUCLEOTIDE SEQUENCE [LARGE SCALE GENOMIC DNA]</scope>
    <source>
        <strain evidence="2 3">DSM 6540</strain>
    </source>
</reference>